<sequence>MTEARRHRIATRSSGARMTSTDDEGGDPACWLRRVCPECGRMAEEDPPTRCAECGAQLPAD</sequence>
<dbReference type="AlphaFoldDB" id="A0A285V1I3"/>
<evidence type="ECO:0000313" key="2">
    <source>
        <dbReference type="EMBL" id="SOC47974.1"/>
    </source>
</evidence>
<dbReference type="EMBL" id="OBQI01000001">
    <property type="protein sequence ID" value="SOC47974.1"/>
    <property type="molecule type" value="Genomic_DNA"/>
</dbReference>
<name>A0A285V1I3_9ACTN</name>
<feature type="region of interest" description="Disordered" evidence="1">
    <location>
        <begin position="1"/>
        <end position="25"/>
    </location>
</feature>
<feature type="compositionally biased region" description="Basic residues" evidence="1">
    <location>
        <begin position="1"/>
        <end position="10"/>
    </location>
</feature>
<organism evidence="2 3">
    <name type="scientific">Blastococcus aggregatus</name>
    <dbReference type="NCBI Taxonomy" id="38502"/>
    <lineage>
        <taxon>Bacteria</taxon>
        <taxon>Bacillati</taxon>
        <taxon>Actinomycetota</taxon>
        <taxon>Actinomycetes</taxon>
        <taxon>Geodermatophilales</taxon>
        <taxon>Geodermatophilaceae</taxon>
        <taxon>Blastococcus</taxon>
    </lineage>
</organism>
<accession>A0A285V1I3</accession>
<keyword evidence="3" id="KW-1185">Reference proteome</keyword>
<gene>
    <name evidence="2" type="ORF">SAMN05660748_1160</name>
</gene>
<evidence type="ECO:0000313" key="3">
    <source>
        <dbReference type="Proteomes" id="UP000219435"/>
    </source>
</evidence>
<evidence type="ECO:0000256" key="1">
    <source>
        <dbReference type="SAM" id="MobiDB-lite"/>
    </source>
</evidence>
<evidence type="ECO:0008006" key="4">
    <source>
        <dbReference type="Google" id="ProtNLM"/>
    </source>
</evidence>
<reference evidence="3" key="1">
    <citation type="submission" date="2017-08" db="EMBL/GenBank/DDBJ databases">
        <authorList>
            <person name="Varghese N."/>
            <person name="Submissions S."/>
        </authorList>
    </citation>
    <scope>NUCLEOTIDE SEQUENCE [LARGE SCALE GENOMIC DNA]</scope>
    <source>
        <strain evidence="3">DSM 4725</strain>
    </source>
</reference>
<dbReference type="Proteomes" id="UP000219435">
    <property type="component" value="Unassembled WGS sequence"/>
</dbReference>
<proteinExistence type="predicted"/>
<protein>
    <recommendedName>
        <fullName evidence="4">Zinc-ribbon domain-containing protein</fullName>
    </recommendedName>
</protein>